<dbReference type="EMBL" id="MU277232">
    <property type="protein sequence ID" value="KAI0058778.1"/>
    <property type="molecule type" value="Genomic_DNA"/>
</dbReference>
<keyword evidence="2" id="KW-1185">Reference proteome</keyword>
<reference evidence="1" key="2">
    <citation type="journal article" date="2022" name="New Phytol.">
        <title>Evolutionary transition to the ectomycorrhizal habit in the genomes of a hyperdiverse lineage of mushroom-forming fungi.</title>
        <authorList>
            <person name="Looney B."/>
            <person name="Miyauchi S."/>
            <person name="Morin E."/>
            <person name="Drula E."/>
            <person name="Courty P.E."/>
            <person name="Kohler A."/>
            <person name="Kuo A."/>
            <person name="LaButti K."/>
            <person name="Pangilinan J."/>
            <person name="Lipzen A."/>
            <person name="Riley R."/>
            <person name="Andreopoulos W."/>
            <person name="He G."/>
            <person name="Johnson J."/>
            <person name="Nolan M."/>
            <person name="Tritt A."/>
            <person name="Barry K.W."/>
            <person name="Grigoriev I.V."/>
            <person name="Nagy L.G."/>
            <person name="Hibbett D."/>
            <person name="Henrissat B."/>
            <person name="Matheny P.B."/>
            <person name="Labbe J."/>
            <person name="Martin F.M."/>
        </authorList>
    </citation>
    <scope>NUCLEOTIDE SEQUENCE</scope>
    <source>
        <strain evidence="1">HHB10654</strain>
    </source>
</reference>
<evidence type="ECO:0000313" key="2">
    <source>
        <dbReference type="Proteomes" id="UP000814140"/>
    </source>
</evidence>
<reference evidence="1" key="1">
    <citation type="submission" date="2021-03" db="EMBL/GenBank/DDBJ databases">
        <authorList>
            <consortium name="DOE Joint Genome Institute"/>
            <person name="Ahrendt S."/>
            <person name="Looney B.P."/>
            <person name="Miyauchi S."/>
            <person name="Morin E."/>
            <person name="Drula E."/>
            <person name="Courty P.E."/>
            <person name="Chicoki N."/>
            <person name="Fauchery L."/>
            <person name="Kohler A."/>
            <person name="Kuo A."/>
            <person name="Labutti K."/>
            <person name="Pangilinan J."/>
            <person name="Lipzen A."/>
            <person name="Riley R."/>
            <person name="Andreopoulos W."/>
            <person name="He G."/>
            <person name="Johnson J."/>
            <person name="Barry K.W."/>
            <person name="Grigoriev I.V."/>
            <person name="Nagy L."/>
            <person name="Hibbett D."/>
            <person name="Henrissat B."/>
            <person name="Matheny P.B."/>
            <person name="Labbe J."/>
            <person name="Martin F."/>
        </authorList>
    </citation>
    <scope>NUCLEOTIDE SEQUENCE</scope>
    <source>
        <strain evidence="1">HHB10654</strain>
    </source>
</reference>
<sequence>MRGLPFPQGAAFDRETSYEYGTPISNVDEIPIDPALAGPPIDPALSGWESVPAHIQNGFQALPPGFTSQHPEYSQGPQGDPFAPAPPPLYFAPESQEPPPSKPVKKKRKVRRERECGFCQGNDKKNSQGEPEAMVSCDECGRSGHPTCMDLGEIGDQLHSYTWSCIECKKCEICREKGDDDRILFCDSCDRGWHLDCLTPPMEESPPGKFYCPACTGNPAGECAAPEQDPAESEVEPDGTVRESSVASTSRAPRTRRKSTNKKGGKRKAETASESEDNPSDTPTQPRGRTRRAAASSPRKSARGQENSVSPSKRPSVQITAPPKRMVVRLRIPPQSKGKEKEESSDEEPPKGLFDEMLTPEERDTTKTKIASLDKVKFDRSRQTAELLAATVKQPITIPDTPTAGPSSRPLRSTTLAMPPTPVFNLARSVSPTPSTPITPSVAPSGLRIRTIRFGQYDIQTWYDAPFPEEYANIPDGRLWICEFCLKYNKSRFGAARHCLKCKARHPPGDEIYRDGAVSIFEVDGRRNKIYCQNLCLLSKMFLDHKSLFYDVEPFLFYVMTEVDDGGSRFVGYFSKEKRSPKDYNVSCIMTLPVRQRQGWGNLLIEFSYLLSKKEQRLGSPEKPLSGLGALGYKNYWTLAIMRYLQKATGSPRLEDVSRATSMTLEDVYNTLLDQDLIAVDSLATPRPLPGQAIKFPKGRKNGFARRHLIRTQTQDDETNKSPFVPPNRYEIQWDRAQVDAYLAKWESKGYLKIKPEKLKWSPFLLARVKKSDAAEVRDDSISAPDAAALASSSSLAETPTPVTPGFDGHDDNVAVPRRSSRSSSKGETRSPEQATTRRLRSRARVSPERRNTAPSLSPSRPMRPLRTRSTSTRTSYSPMKIDSFMDEDAALAARLAMEDRPMRMLRSRSATSPELQRSVSSHTKIATRKRRRIDSSPEPDAPAAPAEEETKLISADARLPASRSPTIRPQLNGYTEAPAISPELEEPMDVDANIPDNRSPTYHHLPTTNDLSDTRPASPLHRTSGINGFAAPPDAHEDNRSEFDSGTPFTAVLSRHSAPSDDTVYAPGAASSKGDVDSPAEVAHSAVEMEEAERPMAIINAEDLQYHAEGDVRRVNLDVGEPELREAVIDAGVNEAEVSAVKGAVIGEEVDADADAEGEDVDAEGEDADAEGEDDDAEGEPDTEL</sequence>
<protein>
    <submittedName>
        <fullName evidence="1">Uncharacterized protein</fullName>
    </submittedName>
</protein>
<evidence type="ECO:0000313" key="1">
    <source>
        <dbReference type="EMBL" id="KAI0058778.1"/>
    </source>
</evidence>
<accession>A0ACB8SSE6</accession>
<comment type="caution">
    <text evidence="1">The sequence shown here is derived from an EMBL/GenBank/DDBJ whole genome shotgun (WGS) entry which is preliminary data.</text>
</comment>
<gene>
    <name evidence="1" type="ORF">BV25DRAFT_1890871</name>
</gene>
<name>A0ACB8SSE6_9AGAM</name>
<dbReference type="Proteomes" id="UP000814140">
    <property type="component" value="Unassembled WGS sequence"/>
</dbReference>
<organism evidence="1 2">
    <name type="scientific">Artomyces pyxidatus</name>
    <dbReference type="NCBI Taxonomy" id="48021"/>
    <lineage>
        <taxon>Eukaryota</taxon>
        <taxon>Fungi</taxon>
        <taxon>Dikarya</taxon>
        <taxon>Basidiomycota</taxon>
        <taxon>Agaricomycotina</taxon>
        <taxon>Agaricomycetes</taxon>
        <taxon>Russulales</taxon>
        <taxon>Auriscalpiaceae</taxon>
        <taxon>Artomyces</taxon>
    </lineage>
</organism>
<proteinExistence type="predicted"/>